<protein>
    <submittedName>
        <fullName evidence="1">Uncharacterized protein YijF</fullName>
    </submittedName>
</protein>
<evidence type="ECO:0000313" key="2">
    <source>
        <dbReference type="Proteomes" id="UP000247480"/>
    </source>
</evidence>
<dbReference type="Proteomes" id="UP000247480">
    <property type="component" value="Unassembled WGS sequence"/>
</dbReference>
<reference evidence="1 2" key="1">
    <citation type="submission" date="2018-04" db="EMBL/GenBank/DDBJ databases">
        <title>Draft genome sequence of Pseudomonas syringae pv. actinidiae biovar 1 strains isolated from kiwifruit in Kagawa prefecture.</title>
        <authorList>
            <person name="Tabuchi M."/>
            <person name="Saito M."/>
            <person name="Fujiwara S."/>
            <person name="Sasa N."/>
            <person name="Akimitsu K."/>
            <person name="Gomi K."/>
            <person name="Konishi-Sugita S."/>
            <person name="Hamano K."/>
            <person name="Kataoka I."/>
        </authorList>
    </citation>
    <scope>NUCLEOTIDE SEQUENCE [LARGE SCALE GENOMIC DNA]</scope>
    <source>
        <strain evidence="1 2">MAFF212206</strain>
    </source>
</reference>
<accession>A0A2V0QZL6</accession>
<sequence>MITLLRGGINRTTGGTRIRTVGASQAALCEKSTLAAVVEQLERHVRTILTTRVQRQTKLNDVTTYRIDRQIKHVGLDVDEVFAG</sequence>
<name>A0A2V0QZL6_PSESF</name>
<dbReference type="EMBL" id="BGJZ01000412">
    <property type="protein sequence ID" value="GBH14060.1"/>
    <property type="molecule type" value="Genomic_DNA"/>
</dbReference>
<gene>
    <name evidence="1" type="ORF">KPSA1_07558</name>
</gene>
<dbReference type="AlphaFoldDB" id="A0A2V0QZL6"/>
<organism evidence="1 2">
    <name type="scientific">Pseudomonas syringae pv. actinidiae</name>
    <dbReference type="NCBI Taxonomy" id="103796"/>
    <lineage>
        <taxon>Bacteria</taxon>
        <taxon>Pseudomonadati</taxon>
        <taxon>Pseudomonadota</taxon>
        <taxon>Gammaproteobacteria</taxon>
        <taxon>Pseudomonadales</taxon>
        <taxon>Pseudomonadaceae</taxon>
        <taxon>Pseudomonas</taxon>
        <taxon>Pseudomonas syringae</taxon>
    </lineage>
</organism>
<comment type="caution">
    <text evidence="1">The sequence shown here is derived from an EMBL/GenBank/DDBJ whole genome shotgun (WGS) entry which is preliminary data.</text>
</comment>
<proteinExistence type="predicted"/>
<evidence type="ECO:0000313" key="1">
    <source>
        <dbReference type="EMBL" id="GBH14060.1"/>
    </source>
</evidence>